<protein>
    <recommendedName>
        <fullName evidence="4">ABC-2 transporter permease</fullName>
    </recommendedName>
</protein>
<accession>A0ABS4JIW6</accession>
<comment type="caution">
    <text evidence="2">The sequence shown here is derived from an EMBL/GenBank/DDBJ whole genome shotgun (WGS) entry which is preliminary data.</text>
</comment>
<organism evidence="2 3">
    <name type="scientific">Paenibacillus shirakamiensis</name>
    <dbReference type="NCBI Taxonomy" id="1265935"/>
    <lineage>
        <taxon>Bacteria</taxon>
        <taxon>Bacillati</taxon>
        <taxon>Bacillota</taxon>
        <taxon>Bacilli</taxon>
        <taxon>Bacillales</taxon>
        <taxon>Paenibacillaceae</taxon>
        <taxon>Paenibacillus</taxon>
    </lineage>
</organism>
<reference evidence="2 3" key="1">
    <citation type="submission" date="2021-03" db="EMBL/GenBank/DDBJ databases">
        <title>Genomic Encyclopedia of Type Strains, Phase IV (KMG-IV): sequencing the most valuable type-strain genomes for metagenomic binning, comparative biology and taxonomic classification.</title>
        <authorList>
            <person name="Goeker M."/>
        </authorList>
    </citation>
    <scope>NUCLEOTIDE SEQUENCE [LARGE SCALE GENOMIC DNA]</scope>
    <source>
        <strain evidence="2 3">DSM 26806</strain>
    </source>
</reference>
<feature type="transmembrane region" description="Helical" evidence="1">
    <location>
        <begin position="163"/>
        <end position="186"/>
    </location>
</feature>
<feature type="transmembrane region" description="Helical" evidence="1">
    <location>
        <begin position="21"/>
        <end position="41"/>
    </location>
</feature>
<gene>
    <name evidence="2" type="ORF">J2Z69_002699</name>
</gene>
<keyword evidence="1" id="KW-0472">Membrane</keyword>
<evidence type="ECO:0000256" key="1">
    <source>
        <dbReference type="SAM" id="Phobius"/>
    </source>
</evidence>
<evidence type="ECO:0000313" key="2">
    <source>
        <dbReference type="EMBL" id="MBP2001654.1"/>
    </source>
</evidence>
<evidence type="ECO:0008006" key="4">
    <source>
        <dbReference type="Google" id="ProtNLM"/>
    </source>
</evidence>
<proteinExistence type="predicted"/>
<dbReference type="EMBL" id="JAGGLD010000004">
    <property type="protein sequence ID" value="MBP2001654.1"/>
    <property type="molecule type" value="Genomic_DNA"/>
</dbReference>
<feature type="transmembrane region" description="Helical" evidence="1">
    <location>
        <begin position="134"/>
        <end position="156"/>
    </location>
</feature>
<keyword evidence="3" id="KW-1185">Reference proteome</keyword>
<feature type="transmembrane region" description="Helical" evidence="1">
    <location>
        <begin position="206"/>
        <end position="226"/>
    </location>
</feature>
<dbReference type="Proteomes" id="UP001519288">
    <property type="component" value="Unassembled WGS sequence"/>
</dbReference>
<feature type="transmembrane region" description="Helical" evidence="1">
    <location>
        <begin position="101"/>
        <end position="122"/>
    </location>
</feature>
<keyword evidence="1" id="KW-0812">Transmembrane</keyword>
<sequence>MSTWRDGWFIFIKDLKSDRYHLIYNVIFMLYLGGMTILALNWESQTTNPILDYYLLLIVPYLGFFFSRKSFRYLKNDSYTKMLYYYRMLPIPAIAIIKGRIISLIFASLFNSLIYFSVYFGVMYSKWGAMKIQVYLAFVFTCLGYCFLISGIYIYVEFLKKGTVYLWITIILNMAFILVAFVISHLGWNLTKYVMQSSQQGLLSPIMWGSLVISSAALWGMCRITLRKLSTRDLI</sequence>
<feature type="transmembrane region" description="Helical" evidence="1">
    <location>
        <begin position="53"/>
        <end position="71"/>
    </location>
</feature>
<evidence type="ECO:0000313" key="3">
    <source>
        <dbReference type="Proteomes" id="UP001519288"/>
    </source>
</evidence>
<keyword evidence="1" id="KW-1133">Transmembrane helix</keyword>
<name>A0ABS4JIW6_9BACL</name>
<dbReference type="RefSeq" id="WP_209863340.1">
    <property type="nucleotide sequence ID" value="NZ_JAGGLD010000004.1"/>
</dbReference>